<dbReference type="EMBL" id="JAAAUQ010000219">
    <property type="protein sequence ID" value="KAF9152784.1"/>
    <property type="molecule type" value="Genomic_DNA"/>
</dbReference>
<dbReference type="AlphaFoldDB" id="A0A9P5VCX9"/>
<evidence type="ECO:0000313" key="2">
    <source>
        <dbReference type="EMBL" id="KAF9152784.1"/>
    </source>
</evidence>
<comment type="caution">
    <text evidence="2">The sequence shown here is derived from an EMBL/GenBank/DDBJ whole genome shotgun (WGS) entry which is preliminary data.</text>
</comment>
<dbReference type="PANTHER" id="PTHR40124">
    <property type="match status" value="1"/>
</dbReference>
<dbReference type="OrthoDB" id="2395160at2759"/>
<dbReference type="Gene3D" id="2.60.120.200">
    <property type="match status" value="1"/>
</dbReference>
<dbReference type="Proteomes" id="UP000748756">
    <property type="component" value="Unassembled WGS sequence"/>
</dbReference>
<sequence length="331" mass="35000">MPNTPIAAAGVNATQPGADTGVGYILHNWSTNYKTITVGANDISFVADPFPSSPSPTPAPALSNNNSTVKANSQVMQINYPKGSYAPKAGPITGGTSFYAKPFGDDTPYEKMMISYDVAFPSGFDWVLGGKLPGIYGGNSHSCSGGNQSTGENCLSMRLMWRQDGGGEVYAYIPVSDNSAFCKNPNVQCNDQFGKSIGRGLLYFPPGTWTRIDMVMQLNEPAGHNNGILDVYINGLKSISMNSVPYRTTGMVGFQGLMFSTFFGGNTPNYATPVDTSVFFRNVRLSVGEPAKLYEGNGGSSGAGGKIIGSRATPNILGFSAFVVLLGVFFA</sequence>
<keyword evidence="3" id="KW-1185">Reference proteome</keyword>
<name>A0A9P5VCX9_9FUNG</name>
<evidence type="ECO:0000259" key="1">
    <source>
        <dbReference type="Pfam" id="PF21294"/>
    </source>
</evidence>
<proteinExistence type="predicted"/>
<evidence type="ECO:0000313" key="3">
    <source>
        <dbReference type="Proteomes" id="UP000748756"/>
    </source>
</evidence>
<feature type="domain" description="Polysaccharide lyase 14" evidence="1">
    <location>
        <begin position="71"/>
        <end position="283"/>
    </location>
</feature>
<dbReference type="InterPro" id="IPR048958">
    <property type="entry name" value="Polysacc_lyase_14"/>
</dbReference>
<dbReference type="Pfam" id="PF21294">
    <property type="entry name" value="Polysacc_lyase_14"/>
    <property type="match status" value="1"/>
</dbReference>
<accession>A0A9P5VCX9</accession>
<reference evidence="2" key="1">
    <citation type="journal article" date="2020" name="Fungal Divers.">
        <title>Resolving the Mortierellaceae phylogeny through synthesis of multi-gene phylogenetics and phylogenomics.</title>
        <authorList>
            <person name="Vandepol N."/>
            <person name="Liber J."/>
            <person name="Desiro A."/>
            <person name="Na H."/>
            <person name="Kennedy M."/>
            <person name="Barry K."/>
            <person name="Grigoriev I.V."/>
            <person name="Miller A.N."/>
            <person name="O'Donnell K."/>
            <person name="Stajich J.E."/>
            <person name="Bonito G."/>
        </authorList>
    </citation>
    <scope>NUCLEOTIDE SEQUENCE</scope>
    <source>
        <strain evidence="2">NRRL 6426</strain>
    </source>
</reference>
<organism evidence="2 3">
    <name type="scientific">Linnemannia schmuckeri</name>
    <dbReference type="NCBI Taxonomy" id="64567"/>
    <lineage>
        <taxon>Eukaryota</taxon>
        <taxon>Fungi</taxon>
        <taxon>Fungi incertae sedis</taxon>
        <taxon>Mucoromycota</taxon>
        <taxon>Mortierellomycotina</taxon>
        <taxon>Mortierellomycetes</taxon>
        <taxon>Mortierellales</taxon>
        <taxon>Mortierellaceae</taxon>
        <taxon>Linnemannia</taxon>
    </lineage>
</organism>
<gene>
    <name evidence="2" type="ORF">BG015_004685</name>
</gene>
<dbReference type="PANTHER" id="PTHR40124:SF1">
    <property type="entry name" value="DISAGGREGATASE RELATED REPEAT PROTEIN"/>
    <property type="match status" value="1"/>
</dbReference>
<protein>
    <recommendedName>
        <fullName evidence="1">Polysaccharide lyase 14 domain-containing protein</fullName>
    </recommendedName>
</protein>